<evidence type="ECO:0000313" key="1">
    <source>
        <dbReference type="EMBL" id="KAH7905749.1"/>
    </source>
</evidence>
<evidence type="ECO:0000313" key="2">
    <source>
        <dbReference type="Proteomes" id="UP000790377"/>
    </source>
</evidence>
<name>A0ACB7ZYF6_9AGAM</name>
<dbReference type="Proteomes" id="UP000790377">
    <property type="component" value="Unassembled WGS sequence"/>
</dbReference>
<reference evidence="1" key="1">
    <citation type="journal article" date="2021" name="New Phytol.">
        <title>Evolutionary innovations through gain and loss of genes in the ectomycorrhizal Boletales.</title>
        <authorList>
            <person name="Wu G."/>
            <person name="Miyauchi S."/>
            <person name="Morin E."/>
            <person name="Kuo A."/>
            <person name="Drula E."/>
            <person name="Varga T."/>
            <person name="Kohler A."/>
            <person name="Feng B."/>
            <person name="Cao Y."/>
            <person name="Lipzen A."/>
            <person name="Daum C."/>
            <person name="Hundley H."/>
            <person name="Pangilinan J."/>
            <person name="Johnson J."/>
            <person name="Barry K."/>
            <person name="LaButti K."/>
            <person name="Ng V."/>
            <person name="Ahrendt S."/>
            <person name="Min B."/>
            <person name="Choi I.G."/>
            <person name="Park H."/>
            <person name="Plett J.M."/>
            <person name="Magnuson J."/>
            <person name="Spatafora J.W."/>
            <person name="Nagy L.G."/>
            <person name="Henrissat B."/>
            <person name="Grigoriev I.V."/>
            <person name="Yang Z.L."/>
            <person name="Xu J."/>
            <person name="Martin F.M."/>
        </authorList>
    </citation>
    <scope>NUCLEOTIDE SEQUENCE</scope>
    <source>
        <strain evidence="1">ATCC 28755</strain>
    </source>
</reference>
<proteinExistence type="predicted"/>
<accession>A0ACB7ZYF6</accession>
<sequence length="319" mass="34388">MTTSFVFSALCMAAIAGAMPSKRWDNGGAPTEVEILNFALTLEHLENAFYTQGLQKYSQQDFIDEGLPNTARGWWEQIAQHECTHVEFLTDILGEQAVKPCEYKLCYLWFIWMRFFAHAIAFSPDTDPKSFAAVSFMLETVGVSAYSGAAHLLQNSDSITASAAILAVEARQSAWINSAVLGANPWNTAFDSPLDLNQVYTLASGVIVSCPADNMKLPVKAFPALTFPAGAKPGDTVQISYNATASESGSLFVAFIGGLQATIVPLDSDKKVTIPTELRGVVFAIVVSDANKVDDSVTVAGPAFLPFQFDFNNQTQASG</sequence>
<comment type="caution">
    <text evidence="1">The sequence shown here is derived from an EMBL/GenBank/DDBJ whole genome shotgun (WGS) entry which is preliminary data.</text>
</comment>
<keyword evidence="2" id="KW-1185">Reference proteome</keyword>
<organism evidence="1 2">
    <name type="scientific">Hygrophoropsis aurantiaca</name>
    <dbReference type="NCBI Taxonomy" id="72124"/>
    <lineage>
        <taxon>Eukaryota</taxon>
        <taxon>Fungi</taxon>
        <taxon>Dikarya</taxon>
        <taxon>Basidiomycota</taxon>
        <taxon>Agaricomycotina</taxon>
        <taxon>Agaricomycetes</taxon>
        <taxon>Agaricomycetidae</taxon>
        <taxon>Boletales</taxon>
        <taxon>Coniophorineae</taxon>
        <taxon>Hygrophoropsidaceae</taxon>
        <taxon>Hygrophoropsis</taxon>
    </lineage>
</organism>
<dbReference type="EMBL" id="MU268130">
    <property type="protein sequence ID" value="KAH7905749.1"/>
    <property type="molecule type" value="Genomic_DNA"/>
</dbReference>
<protein>
    <submittedName>
        <fullName evidence="1">Ferritin-like domain-containing protein</fullName>
    </submittedName>
</protein>
<gene>
    <name evidence="1" type="ORF">BJ138DRAFT_1183496</name>
</gene>